<dbReference type="AlphaFoldDB" id="A0ABD0IZM8"/>
<keyword evidence="2" id="KW-0812">Transmembrane</keyword>
<reference evidence="4 5" key="1">
    <citation type="journal article" date="2023" name="Sci. Data">
        <title>Genome assembly of the Korean intertidal mud-creeper Batillaria attramentaria.</title>
        <authorList>
            <person name="Patra A.K."/>
            <person name="Ho P.T."/>
            <person name="Jun S."/>
            <person name="Lee S.J."/>
            <person name="Kim Y."/>
            <person name="Won Y.J."/>
        </authorList>
    </citation>
    <scope>NUCLEOTIDE SEQUENCE [LARGE SCALE GENOMIC DNA]</scope>
    <source>
        <strain evidence="4">Wonlab-2016</strain>
    </source>
</reference>
<feature type="region of interest" description="Disordered" evidence="1">
    <location>
        <begin position="254"/>
        <end position="302"/>
    </location>
</feature>
<keyword evidence="2" id="KW-0472">Membrane</keyword>
<gene>
    <name evidence="4" type="ORF">BaRGS_00040555</name>
</gene>
<name>A0ABD0IZM8_9CAEN</name>
<dbReference type="EMBL" id="JACVVK020000844">
    <property type="protein sequence ID" value="KAK7441962.1"/>
    <property type="molecule type" value="Genomic_DNA"/>
</dbReference>
<keyword evidence="2" id="KW-1133">Transmembrane helix</keyword>
<sequence length="337" mass="37080">MAGHTLFSVCLKVLLWAAWFILCRSSKCAQFPFPELNGFTVVVQENEPVTLPFEIKVSENCSVSPGYVMVHGNEVVGCVLPHTANGSCEEPLNRTSCWCRDDGSFIFSSKLNRSDNGTWQWSGNSVAETLFQFIVQCPPEFAGTAREEFNMTSDENLSLSFSVRAHKTLLPGHTNSSTAVHTEIMIVALTGGGFVLLILIVVTVNIICWQKGRKAVRQRQGNERNALEAHDEMIELRPLSGTSRSMHLYEEVRDMSGGFGAPPDPNRQSPRVGSDGYLVPVPSTSAHVHSERSNGRQDTAVSSAAVSSGYMDMSGYVDMRRGENVHSRESPLYQNTT</sequence>
<evidence type="ECO:0000256" key="3">
    <source>
        <dbReference type="SAM" id="SignalP"/>
    </source>
</evidence>
<evidence type="ECO:0000313" key="4">
    <source>
        <dbReference type="EMBL" id="KAK7441962.1"/>
    </source>
</evidence>
<keyword evidence="5" id="KW-1185">Reference proteome</keyword>
<proteinExistence type="predicted"/>
<feature type="signal peptide" evidence="3">
    <location>
        <begin position="1"/>
        <end position="25"/>
    </location>
</feature>
<accession>A0ABD0IZM8</accession>
<organism evidence="4 5">
    <name type="scientific">Batillaria attramentaria</name>
    <dbReference type="NCBI Taxonomy" id="370345"/>
    <lineage>
        <taxon>Eukaryota</taxon>
        <taxon>Metazoa</taxon>
        <taxon>Spiralia</taxon>
        <taxon>Lophotrochozoa</taxon>
        <taxon>Mollusca</taxon>
        <taxon>Gastropoda</taxon>
        <taxon>Caenogastropoda</taxon>
        <taxon>Sorbeoconcha</taxon>
        <taxon>Cerithioidea</taxon>
        <taxon>Batillariidae</taxon>
        <taxon>Batillaria</taxon>
    </lineage>
</organism>
<protein>
    <submittedName>
        <fullName evidence="4">Uncharacterized protein</fullName>
    </submittedName>
</protein>
<feature type="chain" id="PRO_5044886045" evidence="3">
    <location>
        <begin position="26"/>
        <end position="337"/>
    </location>
</feature>
<evidence type="ECO:0000313" key="5">
    <source>
        <dbReference type="Proteomes" id="UP001519460"/>
    </source>
</evidence>
<dbReference type="Proteomes" id="UP001519460">
    <property type="component" value="Unassembled WGS sequence"/>
</dbReference>
<keyword evidence="3" id="KW-0732">Signal</keyword>
<feature type="transmembrane region" description="Helical" evidence="2">
    <location>
        <begin position="184"/>
        <end position="209"/>
    </location>
</feature>
<evidence type="ECO:0000256" key="2">
    <source>
        <dbReference type="SAM" id="Phobius"/>
    </source>
</evidence>
<comment type="caution">
    <text evidence="4">The sequence shown here is derived from an EMBL/GenBank/DDBJ whole genome shotgun (WGS) entry which is preliminary data.</text>
</comment>
<evidence type="ECO:0000256" key="1">
    <source>
        <dbReference type="SAM" id="MobiDB-lite"/>
    </source>
</evidence>